<proteinExistence type="predicted"/>
<keyword evidence="1" id="KW-0812">Transmembrane</keyword>
<keyword evidence="1" id="KW-0472">Membrane</keyword>
<gene>
    <name evidence="2" type="ORF">SAMN04487931_101187</name>
</gene>
<evidence type="ECO:0000256" key="1">
    <source>
        <dbReference type="SAM" id="Phobius"/>
    </source>
</evidence>
<protein>
    <submittedName>
        <fullName evidence="2">Uncharacterized protein</fullName>
    </submittedName>
</protein>
<feature type="transmembrane region" description="Helical" evidence="1">
    <location>
        <begin position="49"/>
        <end position="69"/>
    </location>
</feature>
<dbReference type="AlphaFoldDB" id="A0A1H2DMW4"/>
<accession>A0A1H2DMW4</accession>
<feature type="transmembrane region" description="Helical" evidence="1">
    <location>
        <begin position="20"/>
        <end position="37"/>
    </location>
</feature>
<dbReference type="RefSeq" id="WP_092229542.1">
    <property type="nucleotide sequence ID" value="NZ_FNLL01000001.1"/>
</dbReference>
<evidence type="ECO:0000313" key="3">
    <source>
        <dbReference type="Proteomes" id="UP000199608"/>
    </source>
</evidence>
<reference evidence="3" key="1">
    <citation type="submission" date="2016-10" db="EMBL/GenBank/DDBJ databases">
        <authorList>
            <person name="Varghese N."/>
            <person name="Submissions S."/>
        </authorList>
    </citation>
    <scope>NUCLEOTIDE SEQUENCE [LARGE SCALE GENOMIC DNA]</scope>
    <source>
        <strain evidence="3">DSM 3384</strain>
    </source>
</reference>
<organism evidence="2 3">
    <name type="scientific">Desulfobacula phenolica</name>
    <dbReference type="NCBI Taxonomy" id="90732"/>
    <lineage>
        <taxon>Bacteria</taxon>
        <taxon>Pseudomonadati</taxon>
        <taxon>Thermodesulfobacteriota</taxon>
        <taxon>Desulfobacteria</taxon>
        <taxon>Desulfobacterales</taxon>
        <taxon>Desulfobacteraceae</taxon>
        <taxon>Desulfobacula</taxon>
    </lineage>
</organism>
<dbReference type="EMBL" id="FNLL01000001">
    <property type="protein sequence ID" value="SDT84277.1"/>
    <property type="molecule type" value="Genomic_DNA"/>
</dbReference>
<keyword evidence="3" id="KW-1185">Reference proteome</keyword>
<dbReference type="Proteomes" id="UP000199608">
    <property type="component" value="Unassembled WGS sequence"/>
</dbReference>
<name>A0A1H2DMW4_9BACT</name>
<sequence length="74" mass="8427">MSLKIGSKELSVSLTWIEMWGWSVVVGMLLFGLWGFYDGIEVGSLRAGWRFMAMFLIFSAPGLVTMLFFKPEKE</sequence>
<keyword evidence="1" id="KW-1133">Transmembrane helix</keyword>
<evidence type="ECO:0000313" key="2">
    <source>
        <dbReference type="EMBL" id="SDT84277.1"/>
    </source>
</evidence>